<comment type="caution">
    <text evidence="3">The sequence shown here is derived from an EMBL/GenBank/DDBJ whole genome shotgun (WGS) entry which is preliminary data.</text>
</comment>
<keyword evidence="4" id="KW-1185">Reference proteome</keyword>
<evidence type="ECO:0000256" key="2">
    <source>
        <dbReference type="SAM" id="Phobius"/>
    </source>
</evidence>
<evidence type="ECO:0000313" key="3">
    <source>
        <dbReference type="EMBL" id="GAA3694412.1"/>
    </source>
</evidence>
<feature type="compositionally biased region" description="Low complexity" evidence="1">
    <location>
        <begin position="92"/>
        <end position="103"/>
    </location>
</feature>
<sequence length="198" mass="20070">MSAVLTEQYDHATERRDRRGRALRISTVLAGVVHLVLAGILIGIPGSSPTLDPLPVPEQQKQADPRPGSALSRRAAATPAHGHPTAPPAPVTAPEGSASAATPRPTPTRVRERGAVPPSGARTSPPRELSKAIPGNVPQLGRVIVPVRPTVTRTPGSGSTPGQVAPGRARKKSATGGQSTTPRSGGATTGALPGLATP</sequence>
<protein>
    <submittedName>
        <fullName evidence="3">Uncharacterized protein</fullName>
    </submittedName>
</protein>
<feature type="compositionally biased region" description="Low complexity" evidence="1">
    <location>
        <begin position="75"/>
        <end position="84"/>
    </location>
</feature>
<keyword evidence="2" id="KW-0812">Transmembrane</keyword>
<dbReference type="RefSeq" id="WP_344887711.1">
    <property type="nucleotide sequence ID" value="NZ_BAAAZP010000141.1"/>
</dbReference>
<dbReference type="EMBL" id="BAAAZP010000141">
    <property type="protein sequence ID" value="GAA3694412.1"/>
    <property type="molecule type" value="Genomic_DNA"/>
</dbReference>
<keyword evidence="2" id="KW-0472">Membrane</keyword>
<name>A0ABP7CTM0_9ACTN</name>
<feature type="compositionally biased region" description="Low complexity" evidence="1">
    <location>
        <begin position="185"/>
        <end position="198"/>
    </location>
</feature>
<proteinExistence type="predicted"/>
<feature type="region of interest" description="Disordered" evidence="1">
    <location>
        <begin position="51"/>
        <end position="198"/>
    </location>
</feature>
<dbReference type="Proteomes" id="UP001500902">
    <property type="component" value="Unassembled WGS sequence"/>
</dbReference>
<gene>
    <name evidence="3" type="ORF">GCM10022224_069980</name>
</gene>
<accession>A0ABP7CTM0</accession>
<organism evidence="3 4">
    <name type="scientific">Nonomuraea antimicrobica</name>
    <dbReference type="NCBI Taxonomy" id="561173"/>
    <lineage>
        <taxon>Bacteria</taxon>
        <taxon>Bacillati</taxon>
        <taxon>Actinomycetota</taxon>
        <taxon>Actinomycetes</taxon>
        <taxon>Streptosporangiales</taxon>
        <taxon>Streptosporangiaceae</taxon>
        <taxon>Nonomuraea</taxon>
    </lineage>
</organism>
<evidence type="ECO:0000256" key="1">
    <source>
        <dbReference type="SAM" id="MobiDB-lite"/>
    </source>
</evidence>
<feature type="transmembrane region" description="Helical" evidence="2">
    <location>
        <begin position="25"/>
        <end position="44"/>
    </location>
</feature>
<evidence type="ECO:0000313" key="4">
    <source>
        <dbReference type="Proteomes" id="UP001500902"/>
    </source>
</evidence>
<reference evidence="4" key="1">
    <citation type="journal article" date="2019" name="Int. J. Syst. Evol. Microbiol.">
        <title>The Global Catalogue of Microorganisms (GCM) 10K type strain sequencing project: providing services to taxonomists for standard genome sequencing and annotation.</title>
        <authorList>
            <consortium name="The Broad Institute Genomics Platform"/>
            <consortium name="The Broad Institute Genome Sequencing Center for Infectious Disease"/>
            <person name="Wu L."/>
            <person name="Ma J."/>
        </authorList>
    </citation>
    <scope>NUCLEOTIDE SEQUENCE [LARGE SCALE GENOMIC DNA]</scope>
    <source>
        <strain evidence="4">JCM 16904</strain>
    </source>
</reference>
<keyword evidence="2" id="KW-1133">Transmembrane helix</keyword>
<feature type="compositionally biased region" description="Low complexity" evidence="1">
    <location>
        <begin position="142"/>
        <end position="155"/>
    </location>
</feature>